<dbReference type="Pfam" id="PF00593">
    <property type="entry name" value="TonB_dep_Rec_b-barrel"/>
    <property type="match status" value="1"/>
</dbReference>
<dbReference type="EMBL" id="JBELOE010000152">
    <property type="protein sequence ID" value="MER2491821.1"/>
    <property type="molecule type" value="Genomic_DNA"/>
</dbReference>
<evidence type="ECO:0000256" key="2">
    <source>
        <dbReference type="ARBA" id="ARBA00022448"/>
    </source>
</evidence>
<dbReference type="InterPro" id="IPR000531">
    <property type="entry name" value="Beta-barrel_TonB"/>
</dbReference>
<dbReference type="Pfam" id="PF07715">
    <property type="entry name" value="Plug"/>
    <property type="match status" value="1"/>
</dbReference>
<evidence type="ECO:0000256" key="10">
    <source>
        <dbReference type="SAM" id="SignalP"/>
    </source>
</evidence>
<accession>A0ABV1RFV9</accession>
<feature type="domain" description="TonB-dependent receptor-like beta-barrel" evidence="11">
    <location>
        <begin position="268"/>
        <end position="663"/>
    </location>
</feature>
<evidence type="ECO:0000259" key="12">
    <source>
        <dbReference type="Pfam" id="PF07715"/>
    </source>
</evidence>
<dbReference type="PANTHER" id="PTHR30069">
    <property type="entry name" value="TONB-DEPENDENT OUTER MEMBRANE RECEPTOR"/>
    <property type="match status" value="1"/>
</dbReference>
<evidence type="ECO:0000259" key="11">
    <source>
        <dbReference type="Pfam" id="PF00593"/>
    </source>
</evidence>
<feature type="chain" id="PRO_5046514160" evidence="10">
    <location>
        <begin position="31"/>
        <end position="707"/>
    </location>
</feature>
<feature type="domain" description="TonB-dependent receptor plug" evidence="12">
    <location>
        <begin position="83"/>
        <end position="191"/>
    </location>
</feature>
<evidence type="ECO:0000256" key="7">
    <source>
        <dbReference type="ARBA" id="ARBA00023237"/>
    </source>
</evidence>
<protein>
    <submittedName>
        <fullName evidence="13">TonB-dependent receptor</fullName>
    </submittedName>
</protein>
<dbReference type="Gene3D" id="2.170.130.10">
    <property type="entry name" value="TonB-dependent receptor, plug domain"/>
    <property type="match status" value="1"/>
</dbReference>
<evidence type="ECO:0000256" key="4">
    <source>
        <dbReference type="ARBA" id="ARBA00022692"/>
    </source>
</evidence>
<gene>
    <name evidence="13" type="ORF">ABS311_07985</name>
</gene>
<keyword evidence="14" id="KW-1185">Reference proteome</keyword>
<dbReference type="SUPFAM" id="SSF56935">
    <property type="entry name" value="Porins"/>
    <property type="match status" value="1"/>
</dbReference>
<keyword evidence="3 8" id="KW-1134">Transmembrane beta strand</keyword>
<dbReference type="RefSeq" id="WP_143871100.1">
    <property type="nucleotide sequence ID" value="NZ_CP041660.1"/>
</dbReference>
<keyword evidence="6 8" id="KW-0472">Membrane</keyword>
<keyword evidence="13" id="KW-0675">Receptor</keyword>
<dbReference type="InterPro" id="IPR037066">
    <property type="entry name" value="Plug_dom_sf"/>
</dbReference>
<dbReference type="Proteomes" id="UP001467690">
    <property type="component" value="Unassembled WGS sequence"/>
</dbReference>
<dbReference type="Gene3D" id="2.40.170.20">
    <property type="entry name" value="TonB-dependent receptor, beta-barrel domain"/>
    <property type="match status" value="1"/>
</dbReference>
<evidence type="ECO:0000256" key="6">
    <source>
        <dbReference type="ARBA" id="ARBA00023136"/>
    </source>
</evidence>
<reference evidence="13 14" key="1">
    <citation type="submission" date="2024-06" db="EMBL/GenBank/DDBJ databases">
        <authorList>
            <person name="Chen R.Y."/>
        </authorList>
    </citation>
    <scope>NUCLEOTIDE SEQUENCE [LARGE SCALE GENOMIC DNA]</scope>
    <source>
        <strain evidence="13 14">D2</strain>
    </source>
</reference>
<feature type="signal peptide" evidence="10">
    <location>
        <begin position="1"/>
        <end position="30"/>
    </location>
</feature>
<evidence type="ECO:0000256" key="8">
    <source>
        <dbReference type="PROSITE-ProRule" id="PRU01360"/>
    </source>
</evidence>
<keyword evidence="7 8" id="KW-0998">Cell outer membrane</keyword>
<comment type="similarity">
    <text evidence="8 9">Belongs to the TonB-dependent receptor family.</text>
</comment>
<dbReference type="PROSITE" id="PS52016">
    <property type="entry name" value="TONB_DEPENDENT_REC_3"/>
    <property type="match status" value="1"/>
</dbReference>
<keyword evidence="2 8" id="KW-0813">Transport</keyword>
<sequence length="707" mass="79830">MQYPCSWRTVLCALLRIVLCASLYSASAVAENYVLAHNTVKVDNRNKLGERLQASIEAPTEAPTETIDVHGYQVNSIGQSLSASQGYVNQVEIDSRPLLRTGEILEFVPGMVVTQHSGSGKANQYFLRGFNLDHGTDFSTAIDGMPVNMRTHGHGQGYTDLNFIIPELISSIQYRKGSYYADIGDFSSAGAAEFSVLDQYAKPEVSLTLGEYQYQRLFSAGSVKLNDTQLLVGGEQQYYAGPWQDMDEDIRKTNLLMRISKQQENESFSFTAMLYNNRWNAADQIPARAVEQGLIDQYGSLDTDLGGKSKRYSISANWQKGDWSASAYWIQSELNLFSNFTYFLDNPQRGDEFKQVDKRQIWGAEIHASEYFNWLNTPVTLTSGAQTRFDNIQQVGLYQTENKVPFNTLKEDSVDELSMGLWSQLAAELNRDFRLTLGARYDYFALQVENQSPQDSGSENDGLLSLKANLSYQFNDNLEFYLSSGEGYHSNDARGATLQQDAVDILVSSLGSELGFRWFNNENLNISAALWLLELDSELLFVGDAGNTEASRPSKRYGFEFSGYYWFAKHWNIDLELAWSKARYADVQLDEGRYIDGALPFVASTGVNYASKNGWQAAVRYRYFAPRALESYKQVKASSTQNINASLGYQWQQYALKLEVLNLLDSQDHDIEYYYASQLANEASPVEDVHYHPLEPRSIRVTASYQF</sequence>
<evidence type="ECO:0000256" key="5">
    <source>
        <dbReference type="ARBA" id="ARBA00023077"/>
    </source>
</evidence>
<comment type="caution">
    <text evidence="13">The sequence shown here is derived from an EMBL/GenBank/DDBJ whole genome shotgun (WGS) entry which is preliminary data.</text>
</comment>
<evidence type="ECO:0000256" key="1">
    <source>
        <dbReference type="ARBA" id="ARBA00004571"/>
    </source>
</evidence>
<keyword evidence="4 8" id="KW-0812">Transmembrane</keyword>
<keyword evidence="10" id="KW-0732">Signal</keyword>
<keyword evidence="5 9" id="KW-0798">TonB box</keyword>
<dbReference type="PANTHER" id="PTHR30069:SF36">
    <property type="entry name" value="BLL6948 PROTEIN"/>
    <property type="match status" value="1"/>
</dbReference>
<comment type="subcellular location">
    <subcellularLocation>
        <location evidence="1 8">Cell outer membrane</location>
        <topology evidence="1 8">Multi-pass membrane protein</topology>
    </subcellularLocation>
</comment>
<dbReference type="InterPro" id="IPR012910">
    <property type="entry name" value="Plug_dom"/>
</dbReference>
<organism evidence="13 14">
    <name type="scientific">Catenovulum sediminis</name>
    <dbReference type="NCBI Taxonomy" id="1740262"/>
    <lineage>
        <taxon>Bacteria</taxon>
        <taxon>Pseudomonadati</taxon>
        <taxon>Pseudomonadota</taxon>
        <taxon>Gammaproteobacteria</taxon>
        <taxon>Alteromonadales</taxon>
        <taxon>Alteromonadaceae</taxon>
        <taxon>Catenovulum</taxon>
    </lineage>
</organism>
<evidence type="ECO:0000313" key="13">
    <source>
        <dbReference type="EMBL" id="MER2491821.1"/>
    </source>
</evidence>
<name>A0ABV1RFV9_9ALTE</name>
<evidence type="ECO:0000313" key="14">
    <source>
        <dbReference type="Proteomes" id="UP001467690"/>
    </source>
</evidence>
<evidence type="ECO:0000256" key="9">
    <source>
        <dbReference type="RuleBase" id="RU003357"/>
    </source>
</evidence>
<proteinExistence type="inferred from homology"/>
<evidence type="ECO:0000256" key="3">
    <source>
        <dbReference type="ARBA" id="ARBA00022452"/>
    </source>
</evidence>
<dbReference type="InterPro" id="IPR039426">
    <property type="entry name" value="TonB-dep_rcpt-like"/>
</dbReference>
<dbReference type="InterPro" id="IPR036942">
    <property type="entry name" value="Beta-barrel_TonB_sf"/>
</dbReference>